<organism evidence="1 2">
    <name type="scientific">Rothia aeria F0474</name>
    <dbReference type="NCBI Taxonomy" id="1125724"/>
    <lineage>
        <taxon>Bacteria</taxon>
        <taxon>Bacillati</taxon>
        <taxon>Actinomycetota</taxon>
        <taxon>Actinomycetes</taxon>
        <taxon>Micrococcales</taxon>
        <taxon>Micrococcaceae</taxon>
        <taxon>Rothia</taxon>
    </lineage>
</organism>
<protein>
    <submittedName>
        <fullName evidence="1">NACHT domain protein</fullName>
    </submittedName>
</protein>
<evidence type="ECO:0000313" key="1">
    <source>
        <dbReference type="EMBL" id="EID51157.1"/>
    </source>
</evidence>
<proteinExistence type="predicted"/>
<dbReference type="Gene3D" id="3.40.50.300">
    <property type="entry name" value="P-loop containing nucleotide triphosphate hydrolases"/>
    <property type="match status" value="1"/>
</dbReference>
<dbReference type="EMBL" id="AJJQ01000032">
    <property type="protein sequence ID" value="EID51157.1"/>
    <property type="molecule type" value="Genomic_DNA"/>
</dbReference>
<dbReference type="AlphaFoldDB" id="I0UTF4"/>
<dbReference type="InterPro" id="IPR027417">
    <property type="entry name" value="P-loop_NTPase"/>
</dbReference>
<keyword evidence="2" id="KW-1185">Reference proteome</keyword>
<dbReference type="SUPFAM" id="SSF52540">
    <property type="entry name" value="P-loop containing nucleoside triphosphate hydrolases"/>
    <property type="match status" value="1"/>
</dbReference>
<dbReference type="RefSeq" id="WP_006888231.1">
    <property type="nucleotide sequence ID" value="NZ_AJJQ01000032.1"/>
</dbReference>
<name>I0UTF4_9MICC</name>
<dbReference type="Proteomes" id="UP000004863">
    <property type="component" value="Unassembled WGS sequence"/>
</dbReference>
<gene>
    <name evidence="1" type="ORF">HMPREF1324_0649</name>
</gene>
<evidence type="ECO:0000313" key="2">
    <source>
        <dbReference type="Proteomes" id="UP000004863"/>
    </source>
</evidence>
<accession>I0UTF4</accession>
<dbReference type="OrthoDB" id="3518032at2"/>
<comment type="caution">
    <text evidence="1">The sequence shown here is derived from an EMBL/GenBank/DDBJ whole genome shotgun (WGS) entry which is preliminary data.</text>
</comment>
<reference evidence="1" key="1">
    <citation type="submission" date="2012-03" db="EMBL/GenBank/DDBJ databases">
        <authorList>
            <person name="Durkin A.S."/>
            <person name="McCorrison J."/>
            <person name="Torralba M."/>
            <person name="Gillis M."/>
            <person name="Methe B."/>
            <person name="Sutton G."/>
            <person name="Nelson K.E."/>
        </authorList>
    </citation>
    <scope>NUCLEOTIDE SEQUENCE [LARGE SCALE GENOMIC DNA]</scope>
    <source>
        <strain evidence="1">F0474</strain>
    </source>
</reference>
<sequence>MSDQFRGLTDDLLPRIISGPRPYIIAVDGRSGSGKTTLAQRLAATLRQHPVQGGPLTVLELSLENMYPGWDGLEAGVEQWMRLSASLAKHVPGSYTPWDWEQNRPAPPVTVLPDAAPVIVCEGVGALCGAFKYGVLVQADTGVRYERAMARDGETYRPYWNMWAAQEEQLFEDYGSYYITSPGWPEGPDWVYRTGLGWFRPLTPTTPEEVQVTHPLAYGA</sequence>
<dbReference type="PATRIC" id="fig|1125724.3.peg.1208"/>